<reference evidence="1 2" key="1">
    <citation type="submission" date="2015-02" db="EMBL/GenBank/DDBJ databases">
        <title>Single-cell genomics of uncultivated deep-branching MTB reveals a conserved set of magnetosome genes.</title>
        <authorList>
            <person name="Kolinko S."/>
            <person name="Richter M."/>
            <person name="Glockner F.O."/>
            <person name="Brachmann A."/>
            <person name="Schuler D."/>
        </authorList>
    </citation>
    <scope>NUCLEOTIDE SEQUENCE [LARGE SCALE GENOMIC DNA]</scope>
    <source>
        <strain evidence="1">SKK-01</strain>
    </source>
</reference>
<dbReference type="Proteomes" id="UP000033428">
    <property type="component" value="Unassembled WGS sequence"/>
</dbReference>
<organism evidence="1 2">
    <name type="scientific">Candidatus Omnitrophus magneticus</name>
    <dbReference type="NCBI Taxonomy" id="1609969"/>
    <lineage>
        <taxon>Bacteria</taxon>
        <taxon>Pseudomonadati</taxon>
        <taxon>Candidatus Omnitrophota</taxon>
        <taxon>Candidatus Omnitrophus</taxon>
    </lineage>
</organism>
<proteinExistence type="predicted"/>
<dbReference type="Pfam" id="PF07751">
    <property type="entry name" value="Abi_2"/>
    <property type="match status" value="1"/>
</dbReference>
<comment type="caution">
    <text evidence="1">The sequence shown here is derived from an EMBL/GenBank/DDBJ whole genome shotgun (WGS) entry which is preliminary data.</text>
</comment>
<evidence type="ECO:0000313" key="1">
    <source>
        <dbReference type="EMBL" id="KJJ83613.1"/>
    </source>
</evidence>
<name>A0A0F0CJV9_9BACT</name>
<sequence>MLNSGGFFFFMVCFMIYDKPHLSFHEQADQLIQRGLIAHRDSLIESLKHINYYSFTGYLYPFRKKDDNFIEGTTFEKILFHYKFDSQLRVLIMEAIDRIEISIRTKLIYILADNFGAFGYTSHNVLLKLSFNRKTAFGHRYRMLRCLR</sequence>
<dbReference type="AlphaFoldDB" id="A0A0F0CJV9"/>
<keyword evidence="2" id="KW-1185">Reference proteome</keyword>
<gene>
    <name evidence="1" type="ORF">OMAG_002522</name>
</gene>
<dbReference type="EMBL" id="JYNY01000524">
    <property type="protein sequence ID" value="KJJ83613.1"/>
    <property type="molecule type" value="Genomic_DNA"/>
</dbReference>
<evidence type="ECO:0000313" key="2">
    <source>
        <dbReference type="Proteomes" id="UP000033428"/>
    </source>
</evidence>
<accession>A0A0F0CJV9</accession>
<protein>
    <submittedName>
        <fullName evidence="1">Abi family protein</fullName>
    </submittedName>
</protein>
<dbReference type="InterPro" id="IPR011664">
    <property type="entry name" value="Abi_system_AbiD/AbiF-like"/>
</dbReference>